<protein>
    <recommendedName>
        <fullName evidence="3">Sec1 family domain-containing protein 2</fullName>
    </recommendedName>
</protein>
<sequence>MHQNVFRSPLEGPVKRLWEEEVFPRCHDAVVFLDNAMAEALHWNGGASKLFESGAVAVREFSFFEHGSTSEPKALFLVSTPLTQQTLSTLSAIVRASVFTNVNVLTSCPPAAQILAKYGTAEASDSPQAFLDVEERLLDWMGNMTFVAEVMYVPLSVINVTPKFFLMPQFHDVFPPLQKQYNTSQVGATLEGASFTRSMQINVKWLISEKKHFPLDHCLELLEKNCPDSPGVTEGLQSLRCPFFCLIALWTWLDHLVLLASLSWTHWSEYSLHFLVIVWMCASTRAASPPHPSQLYLQMPCALKFCINSQQECMMELNRLLVESALKQGVRLDITGRLTAEQLRKRVLQFRKDGGDTIIDKGLIQQILGVAQAVLEGRYSKLEDLLSTEKVLVQNASVSSEAASRSLVQLLHSSNTTGLQLEDIIVLLAVLCSLYGGRTLGNESDRRTLKAEIVAAIYQAAGEGSLPACLEHFVSDELETLDESTVIHKVDGIFRALQSLGMARAQLRKYRSIIEEGNVVQPAVYKPLLKQVLQDIFDPSASAVPDLDHHSGGLSDIFKAGFG</sequence>
<evidence type="ECO:0000313" key="2">
    <source>
        <dbReference type="Proteomes" id="UP001321473"/>
    </source>
</evidence>
<comment type="caution">
    <text evidence="1">The sequence shown here is derived from an EMBL/GenBank/DDBJ whole genome shotgun (WGS) entry which is preliminary data.</text>
</comment>
<organism evidence="1 2">
    <name type="scientific">Amblyomma americanum</name>
    <name type="common">Lone star tick</name>
    <dbReference type="NCBI Taxonomy" id="6943"/>
    <lineage>
        <taxon>Eukaryota</taxon>
        <taxon>Metazoa</taxon>
        <taxon>Ecdysozoa</taxon>
        <taxon>Arthropoda</taxon>
        <taxon>Chelicerata</taxon>
        <taxon>Arachnida</taxon>
        <taxon>Acari</taxon>
        <taxon>Parasitiformes</taxon>
        <taxon>Ixodida</taxon>
        <taxon>Ixodoidea</taxon>
        <taxon>Ixodidae</taxon>
        <taxon>Amblyomminae</taxon>
        <taxon>Amblyomma</taxon>
    </lineage>
</organism>
<reference evidence="1 2" key="1">
    <citation type="journal article" date="2023" name="Arcadia Sci">
        <title>De novo assembly of a long-read Amblyomma americanum tick genome.</title>
        <authorList>
            <person name="Chou S."/>
            <person name="Poskanzer K.E."/>
            <person name="Rollins M."/>
            <person name="Thuy-Boun P.S."/>
        </authorList>
    </citation>
    <scope>NUCLEOTIDE SEQUENCE [LARGE SCALE GENOMIC DNA]</scope>
    <source>
        <strain evidence="1">F_SG_1</strain>
        <tissue evidence="1">Salivary glands</tissue>
    </source>
</reference>
<dbReference type="Proteomes" id="UP001321473">
    <property type="component" value="Unassembled WGS sequence"/>
</dbReference>
<gene>
    <name evidence="1" type="ORF">V5799_025506</name>
</gene>
<proteinExistence type="predicted"/>
<accession>A0AAQ4E9C1</accession>
<dbReference type="EMBL" id="JARKHS020019981">
    <property type="protein sequence ID" value="KAK8771250.1"/>
    <property type="molecule type" value="Genomic_DNA"/>
</dbReference>
<name>A0AAQ4E9C1_AMBAM</name>
<evidence type="ECO:0008006" key="3">
    <source>
        <dbReference type="Google" id="ProtNLM"/>
    </source>
</evidence>
<keyword evidence="2" id="KW-1185">Reference proteome</keyword>
<dbReference type="AlphaFoldDB" id="A0AAQ4E9C1"/>
<evidence type="ECO:0000313" key="1">
    <source>
        <dbReference type="EMBL" id="KAK8771250.1"/>
    </source>
</evidence>